<keyword evidence="3" id="KW-1185">Reference proteome</keyword>
<dbReference type="Gene3D" id="1.10.1220.10">
    <property type="entry name" value="Met repressor-like"/>
    <property type="match status" value="1"/>
</dbReference>
<dbReference type="AlphaFoldDB" id="A0A212QJ31"/>
<feature type="domain" description="Ribbon-helix-helix protein CopG" evidence="1">
    <location>
        <begin position="3"/>
        <end position="39"/>
    </location>
</feature>
<dbReference type="InParanoid" id="A0A212QJ31"/>
<reference evidence="3" key="1">
    <citation type="submission" date="2017-06" db="EMBL/GenBank/DDBJ databases">
        <authorList>
            <person name="Varghese N."/>
            <person name="Submissions S."/>
        </authorList>
    </citation>
    <scope>NUCLEOTIDE SEQUENCE [LARGE SCALE GENOMIC DNA]</scope>
    <source>
        <strain evidence="3">JAD2</strain>
    </source>
</reference>
<dbReference type="Proteomes" id="UP000197025">
    <property type="component" value="Unassembled WGS sequence"/>
</dbReference>
<accession>A0A212QJ31</accession>
<sequence length="95" mass="11239">MLRRIQAVLEEEQYRWLRNEAERRGVSVSALIREAIETLRAHQGWRPLDESPFWELVGAGRSDQKGPAISEHVDDWIYPLPPHRRPRSRRSRSRA</sequence>
<evidence type="ECO:0000313" key="3">
    <source>
        <dbReference type="Proteomes" id="UP000197025"/>
    </source>
</evidence>
<dbReference type="EMBL" id="FYEK01000007">
    <property type="protein sequence ID" value="SNB59441.1"/>
    <property type="molecule type" value="Genomic_DNA"/>
</dbReference>
<gene>
    <name evidence="2" type="ORF">SAMN02746019_00024530</name>
</gene>
<dbReference type="Pfam" id="PF01402">
    <property type="entry name" value="RHH_1"/>
    <property type="match status" value="1"/>
</dbReference>
<name>A0A212QJ31_9CHLR</name>
<dbReference type="RefSeq" id="WP_088570239.1">
    <property type="nucleotide sequence ID" value="NZ_FYEK01000007.1"/>
</dbReference>
<evidence type="ECO:0000259" key="1">
    <source>
        <dbReference type="Pfam" id="PF01402"/>
    </source>
</evidence>
<dbReference type="InterPro" id="IPR002145">
    <property type="entry name" value="CopG"/>
</dbReference>
<protein>
    <submittedName>
        <fullName evidence="2">Ribbon-helix-helix protein, copG family</fullName>
    </submittedName>
</protein>
<dbReference type="InterPro" id="IPR013321">
    <property type="entry name" value="Arc_rbn_hlx_hlx"/>
</dbReference>
<evidence type="ECO:0000313" key="2">
    <source>
        <dbReference type="EMBL" id="SNB59441.1"/>
    </source>
</evidence>
<organism evidence="2 3">
    <name type="scientific">Thermoflexus hugenholtzii JAD2</name>
    <dbReference type="NCBI Taxonomy" id="877466"/>
    <lineage>
        <taxon>Bacteria</taxon>
        <taxon>Bacillati</taxon>
        <taxon>Chloroflexota</taxon>
        <taxon>Thermoflexia</taxon>
        <taxon>Thermoflexales</taxon>
        <taxon>Thermoflexaceae</taxon>
        <taxon>Thermoflexus</taxon>
    </lineage>
</organism>
<dbReference type="GO" id="GO:0006355">
    <property type="term" value="P:regulation of DNA-templated transcription"/>
    <property type="evidence" value="ECO:0007669"/>
    <property type="project" value="InterPro"/>
</dbReference>
<proteinExistence type="predicted"/>
<dbReference type="CDD" id="cd21631">
    <property type="entry name" value="RHH_CopG_NikR-like"/>
    <property type="match status" value="1"/>
</dbReference>